<dbReference type="EMBL" id="PHHF01000049">
    <property type="protein sequence ID" value="PTD19908.1"/>
    <property type="molecule type" value="Genomic_DNA"/>
</dbReference>
<dbReference type="Pfam" id="PF05065">
    <property type="entry name" value="Phage_capsid"/>
    <property type="match status" value="1"/>
</dbReference>
<dbReference type="AlphaFoldDB" id="A0A2T4HVR2"/>
<name>A0A2T4HVR2_9SPHN</name>
<feature type="compositionally biased region" description="Basic and acidic residues" evidence="2">
    <location>
        <begin position="49"/>
        <end position="63"/>
    </location>
</feature>
<comment type="subcellular location">
    <subcellularLocation>
        <location evidence="1">Virion</location>
    </subcellularLocation>
</comment>
<feature type="compositionally biased region" description="Basic and acidic residues" evidence="2">
    <location>
        <begin position="71"/>
        <end position="82"/>
    </location>
</feature>
<comment type="caution">
    <text evidence="4">The sequence shown here is derived from an EMBL/GenBank/DDBJ whole genome shotgun (WGS) entry which is preliminary data.</text>
</comment>
<dbReference type="InterPro" id="IPR054612">
    <property type="entry name" value="Phage_capsid-like_C"/>
</dbReference>
<feature type="domain" description="Phage capsid-like C-terminal" evidence="3">
    <location>
        <begin position="147"/>
        <end position="424"/>
    </location>
</feature>
<dbReference type="SUPFAM" id="SSF56563">
    <property type="entry name" value="Major capsid protein gp5"/>
    <property type="match status" value="1"/>
</dbReference>
<evidence type="ECO:0000259" key="3">
    <source>
        <dbReference type="Pfam" id="PF05065"/>
    </source>
</evidence>
<feature type="region of interest" description="Disordered" evidence="2">
    <location>
        <begin position="49"/>
        <end position="98"/>
    </location>
</feature>
<proteinExistence type="predicted"/>
<evidence type="ECO:0000313" key="5">
    <source>
        <dbReference type="Proteomes" id="UP000241206"/>
    </source>
</evidence>
<dbReference type="RefSeq" id="WP_107395063.1">
    <property type="nucleotide sequence ID" value="NZ_PHHF01000049.1"/>
</dbReference>
<evidence type="ECO:0000256" key="2">
    <source>
        <dbReference type="SAM" id="MobiDB-lite"/>
    </source>
</evidence>
<dbReference type="Proteomes" id="UP000241206">
    <property type="component" value="Unassembled WGS sequence"/>
</dbReference>
<accession>A0A2T4HVR2</accession>
<organism evidence="4 5">
    <name type="scientific">Edaphosphingomonas fennica</name>
    <dbReference type="NCBI Taxonomy" id="114404"/>
    <lineage>
        <taxon>Bacteria</taxon>
        <taxon>Pseudomonadati</taxon>
        <taxon>Pseudomonadota</taxon>
        <taxon>Alphaproteobacteria</taxon>
        <taxon>Sphingomonadales</taxon>
        <taxon>Rhizorhabdaceae</taxon>
        <taxon>Edaphosphingomonas</taxon>
    </lineage>
</organism>
<gene>
    <name evidence="4" type="ORF">CV103_12015</name>
</gene>
<evidence type="ECO:0000256" key="1">
    <source>
        <dbReference type="ARBA" id="ARBA00004328"/>
    </source>
</evidence>
<sequence length="429" mass="47034">MSKLKELREKRARLITEARSRLDGITANTDESRAAELEAQHDAAMAEIDKIEKQIEREERMAELEANAQRQNEEERERRRPTEPNNRQPAGDNGEGEPEYRHVFAKIMCGVELADLSTEERAVLRQGVTKFKDGEQRAQVTGTNTAGGYTVPTELAAEIIKSMKLWGPMYDEAICRVVNHSSGHPWAIPTVDDTASTAGAHTEGTALTDDGGKDVTFGQKVLGAYAFDTEFVRWSWELDMDSIFSMEALLGELLGERLGRIANTQLTSGNGTTAPNGIVTASTLGKTAAAAAAITSDEVLDLFHSVDPAYRTSPKARWMFNDATLLVLRKLKDGDGNYLWQMGDIKTGAPDTLWSKPYSINQAMDSVAASKKPIVFGDFGKYFVRKVGSPIIGVLRERFWPDMGIAGLIRLDGELGDTAAIKHLATPAS</sequence>
<evidence type="ECO:0000313" key="4">
    <source>
        <dbReference type="EMBL" id="PTD19908.1"/>
    </source>
</evidence>
<reference evidence="4 5" key="1">
    <citation type="submission" date="2017-11" db="EMBL/GenBank/DDBJ databases">
        <title>Sphingomonas oleivorans sp. nov., isolated from oil-contaminated soil.</title>
        <authorList>
            <person name="Wang L."/>
            <person name="Chen L."/>
        </authorList>
    </citation>
    <scope>NUCLEOTIDE SEQUENCE [LARGE SCALE GENOMIC DNA]</scope>
    <source>
        <strain evidence="4 5">K101</strain>
    </source>
</reference>
<dbReference type="InterPro" id="IPR024455">
    <property type="entry name" value="Phage_capsid"/>
</dbReference>
<dbReference type="NCBIfam" id="TIGR01554">
    <property type="entry name" value="major_cap_HK97"/>
    <property type="match status" value="1"/>
</dbReference>
<dbReference type="Gene3D" id="3.30.2320.10">
    <property type="entry name" value="hypothetical protein PF0899 domain"/>
    <property type="match status" value="1"/>
</dbReference>
<protein>
    <submittedName>
        <fullName evidence="4">Phage major capsid protein</fullName>
    </submittedName>
</protein>
<keyword evidence="5" id="KW-1185">Reference proteome</keyword>